<dbReference type="AlphaFoldDB" id="A0A0B7K894"/>
<protein>
    <submittedName>
        <fullName evidence="1">Uncharacterized protein</fullName>
    </submittedName>
</protein>
<sequence length="96" mass="10802">MPPTKLPTITLTFLPVPRVANRSDVGVGLCRVGFRTRCELASPHTYNAWRVFGFNVASQITALHTTSLGHGGSPTFEIFLFWFHPFSEIIWTILRV</sequence>
<dbReference type="EMBL" id="CDPU01000036">
    <property type="protein sequence ID" value="CEO53598.1"/>
    <property type="molecule type" value="Genomic_DNA"/>
</dbReference>
<reference evidence="1" key="1">
    <citation type="submission" date="2015-01" db="EMBL/GenBank/DDBJ databases">
        <authorList>
            <person name="Durling Mikael"/>
        </authorList>
    </citation>
    <scope>NUCLEOTIDE SEQUENCE</scope>
</reference>
<evidence type="ECO:0000313" key="1">
    <source>
        <dbReference type="EMBL" id="CEO53598.1"/>
    </source>
</evidence>
<gene>
    <name evidence="1" type="ORF">BN869_000009656_1</name>
</gene>
<organism evidence="1">
    <name type="scientific">Bionectria ochroleuca</name>
    <name type="common">Gliocladium roseum</name>
    <dbReference type="NCBI Taxonomy" id="29856"/>
    <lineage>
        <taxon>Eukaryota</taxon>
        <taxon>Fungi</taxon>
        <taxon>Dikarya</taxon>
        <taxon>Ascomycota</taxon>
        <taxon>Pezizomycotina</taxon>
        <taxon>Sordariomycetes</taxon>
        <taxon>Hypocreomycetidae</taxon>
        <taxon>Hypocreales</taxon>
        <taxon>Bionectriaceae</taxon>
        <taxon>Clonostachys</taxon>
    </lineage>
</organism>
<proteinExistence type="predicted"/>
<name>A0A0B7K894_BIOOC</name>
<accession>A0A0B7K894</accession>